<evidence type="ECO:0000313" key="1">
    <source>
        <dbReference type="EMBL" id="KAK3598457.1"/>
    </source>
</evidence>
<reference evidence="1" key="3">
    <citation type="submission" date="2023-05" db="EMBL/GenBank/DDBJ databases">
        <authorList>
            <person name="Smith C.H."/>
        </authorList>
    </citation>
    <scope>NUCLEOTIDE SEQUENCE</scope>
    <source>
        <strain evidence="1">CHS0354</strain>
        <tissue evidence="1">Mantle</tissue>
    </source>
</reference>
<organism evidence="1 2">
    <name type="scientific">Potamilus streckersoni</name>
    <dbReference type="NCBI Taxonomy" id="2493646"/>
    <lineage>
        <taxon>Eukaryota</taxon>
        <taxon>Metazoa</taxon>
        <taxon>Spiralia</taxon>
        <taxon>Lophotrochozoa</taxon>
        <taxon>Mollusca</taxon>
        <taxon>Bivalvia</taxon>
        <taxon>Autobranchia</taxon>
        <taxon>Heteroconchia</taxon>
        <taxon>Palaeoheterodonta</taxon>
        <taxon>Unionida</taxon>
        <taxon>Unionoidea</taxon>
        <taxon>Unionidae</taxon>
        <taxon>Ambleminae</taxon>
        <taxon>Lampsilini</taxon>
        <taxon>Potamilus</taxon>
    </lineage>
</organism>
<comment type="caution">
    <text evidence="1">The sequence shown here is derived from an EMBL/GenBank/DDBJ whole genome shotgun (WGS) entry which is preliminary data.</text>
</comment>
<keyword evidence="2" id="KW-1185">Reference proteome</keyword>
<reference evidence="1" key="1">
    <citation type="journal article" date="2021" name="Genome Biol. Evol.">
        <title>A High-Quality Reference Genome for a Parasitic Bivalve with Doubly Uniparental Inheritance (Bivalvia: Unionida).</title>
        <authorList>
            <person name="Smith C.H."/>
        </authorList>
    </citation>
    <scope>NUCLEOTIDE SEQUENCE</scope>
    <source>
        <strain evidence="1">CHS0354</strain>
    </source>
</reference>
<reference evidence="1" key="2">
    <citation type="journal article" date="2021" name="Genome Biol. Evol.">
        <title>Developing a high-quality reference genome for a parasitic bivalve with doubly uniparental inheritance (Bivalvia: Unionida).</title>
        <authorList>
            <person name="Smith C.H."/>
        </authorList>
    </citation>
    <scope>NUCLEOTIDE SEQUENCE</scope>
    <source>
        <strain evidence="1">CHS0354</strain>
        <tissue evidence="1">Mantle</tissue>
    </source>
</reference>
<dbReference type="EMBL" id="JAEAOA010001394">
    <property type="protein sequence ID" value="KAK3598457.1"/>
    <property type="molecule type" value="Genomic_DNA"/>
</dbReference>
<sequence length="98" mass="11385">MDTRGVLRWGLVKADYHTQNNVFELKSTAKVKGFQDEINGHMFETSVSHTDKKDIVMSTSDQQDDYYFFKGISFHLRAFPFNITIQEDVDDTPELFVT</sequence>
<dbReference type="Proteomes" id="UP001195483">
    <property type="component" value="Unassembled WGS sequence"/>
</dbReference>
<accession>A0AAE0W2V6</accession>
<proteinExistence type="predicted"/>
<dbReference type="AlphaFoldDB" id="A0AAE0W2V6"/>
<evidence type="ECO:0000313" key="2">
    <source>
        <dbReference type="Proteomes" id="UP001195483"/>
    </source>
</evidence>
<protein>
    <submittedName>
        <fullName evidence="1">Uncharacterized protein</fullName>
    </submittedName>
</protein>
<gene>
    <name evidence="1" type="ORF">CHS0354_023009</name>
</gene>
<name>A0AAE0W2V6_9BIVA</name>